<feature type="compositionally biased region" description="Basic and acidic residues" evidence="1">
    <location>
        <begin position="354"/>
        <end position="365"/>
    </location>
</feature>
<feature type="region of interest" description="Disordered" evidence="1">
    <location>
        <begin position="1411"/>
        <end position="1495"/>
    </location>
</feature>
<feature type="compositionally biased region" description="Pro residues" evidence="1">
    <location>
        <begin position="473"/>
        <end position="487"/>
    </location>
</feature>
<dbReference type="EMBL" id="JABANP010000113">
    <property type="protein sequence ID" value="KAF4689848.1"/>
    <property type="molecule type" value="Genomic_DNA"/>
</dbReference>
<feature type="region of interest" description="Disordered" evidence="1">
    <location>
        <begin position="1761"/>
        <end position="1794"/>
    </location>
</feature>
<sequence>MSPASSSRNRNSRVDLDSPEMQRLIEWYKLKPEERRHLAKPCGRAATEAAERPSKLPRIVARPSGEVDRQQREEERDGSRPKQARMEDKRRREAMRKLLNSIEAACREYSRAMVHCQYRGQALRDETRKRDVLPFHLVPPSVRTGPLSLLRESVGETSNEMVKVLLVWEEKNNDENGGAELEEVIGYLVLFDKMFNLLLKEVLDVTVDRTYDPFEPDHIDKQTIDGSADFVVRIFNMQCRSLPERMSTKLRICWAGTVYETGWRWSADPQWTSEPIRFMWHYKPSPNNNRGIAGKFVKVDVIQKLPDGSECCRGTVKVSMLTIATGPMHHDIGLEPPLSEEDDDGHDHLHHHEHTTDVQHAERPKAMTPAAKLAESGVGSSRLVMSIKMAQQGKIYLQTQEASIDFGSGHEGYPEVATPPCDDDSAMGPSYIASSELVPEQPGEAPSLVFDGTRDLVEGSQHTGRHYLLAPQTPAPPPPTLPDSPAGPIPQSLDQLSDHVFPGNLFSTWTPCVQEPEWDNTDGQLPLVCLKTSMTYLRTESLLLRLYSSINLSPDKRVKFRGETWIPLAKIYEVNEWGRNAMSSANSDSDQSASNQGNSPPFIERTMTQKLWNHGRHVGLLTMHFRITAMPRYRQLAAGVHIGNGFIARTSAIVRDERPGRAMSGTQSPCDDAALRRMPDKLRRVFYLSERLLSPNETKPFGESQKTEKLVLELADAFSVSDKQSMKSFIYSSDRNLLKAQGMMMDLIHQSVAMLSYTTGGIQWGLQQAYCRLLQALIVRGELEALSQLPPPPSGYTSHVEARRDLLKYRENKAQKVTLGPGDPGYLDETQIAALEWFETRMNCCRRWQDTIYTLAVFALRTIDSGRRGYNLYEVSPDMIPMLYARLYFLVPELGRTVADCLLSKEEEDMDIAEWRGSSYSLMRASLHSNRVWVPQAKDIQLLFDLTDFHNGLNEYFGLTEHGWVRVKRRLLQIQVHALIGEKSLWRARMRKRKTTFLLFVKCWCKYVSEVVVDQNQLADLWKYLPGYRTLLKGVFLCMKYHKRVDHYPDALVDCAASVLRNTQTLSCIVKIMFHSTNVYNQKAVACAMKMIHFLFLSLLVRHASLPGDFDMNFLLHGIDMLLECDIARNMHNVLWLIYQHWGLFAGPVSTMSGRSLVTDHLLGKHFDRLLLHWSWFVRQRFILLLLFRVGPLVDPPPLDSAPSAEQNPSASTTRANDQVGYYKWRCVVTELVARQLARYGLTDVIKDLSLRGGNPSSNDAKSSSAAASAGGMFRMPVPARTGQVPKREYHFKVPPDVTPLQAKEVPLVETEWTKQMQHHDLWRMLPSVSERIRCLPQFELTDFVELDRGVDDFSNPELDEQRQINKQLRLAEEGEVEGPLPAAVAADDEDNADELLVEDSPRRYKNVFAAAMDSDDDDDDNTSSSDEEEEEEDVAPQLVKPMAQAGGKKAQQKQLQKKKTSPPQQRKKAKASKAGEERGSPASTAPAASDPLLKIARRNLNPETEIKRIFGSEAYTLRVRAENATGHPHNRIINYPRGMGSATAARSSANLKKKSWLLHDWPMNQEEEMWPTPAAVQDSTLMMKVYSPSGDSTSSGEQRTQFYLEPSKSYLKSMDTYCEIVASSDVDSLIYFLQKNPFHLHSILAVTDLYREHREFERAGKLLRRGLYVLQCSTHPLFDPFMESGGGQRNKKEHSGKRRHRKGSKARFEQRTTRFDLLEMCPPRWWGRLLVAVGTAKPPFGMKDPRRFLNETTPNIALAEERRIRTPSSLGHSTHNRRSVEGRGNADQGGVTGNQAHTAVGMFEDMVVNCMANNYGLLTKTPLKEETIITMLSSGNIELCERPSYGSSFLAENLDYFERKISEFKGLVAPKIVEKQVVQWQCDLKVGPNPEHPNEEPGLVASLRLSEDDPYYCFTILALRTLLVHGLLLAGQGCTRTALEVFKLLLLMDDEQDRVHTLMHIDTYAIRSHEYDWLHRFVASFVPPPPAAHDGVYYSALDFAMPNFAFSEALARYQQLPTADEASAAVKRVTAEDLRRAIIIENASTGDSALDASIALMKAILLFPLYWDGHKPWEDLFRNPPFSDARTYFMHEKFGSIHLLLTEAYAEKAWQLWKPAQLQDWLFSASQRLIELSPDLEGVRRRWSTSTLPDLVGRYADISKSEFTVNSPMLPRALFEADNKVTLTPCSAS</sequence>
<feature type="compositionally biased region" description="Low complexity" evidence="1">
    <location>
        <begin position="1441"/>
        <end position="1455"/>
    </location>
</feature>
<dbReference type="InterPro" id="IPR013887">
    <property type="entry name" value="UPF0592"/>
</dbReference>
<accession>A0A7J6P182</accession>
<feature type="compositionally biased region" description="Acidic residues" evidence="1">
    <location>
        <begin position="1414"/>
        <end position="1435"/>
    </location>
</feature>
<dbReference type="Proteomes" id="UP000541610">
    <property type="component" value="Unassembled WGS sequence"/>
</dbReference>
<feature type="compositionally biased region" description="Basic residues" evidence="1">
    <location>
        <begin position="1456"/>
        <end position="1472"/>
    </location>
</feature>
<dbReference type="OrthoDB" id="205993at2759"/>
<feature type="region of interest" description="Disordered" evidence="1">
    <location>
        <begin position="1682"/>
        <end position="1709"/>
    </location>
</feature>
<dbReference type="PANTHER" id="PTHR35397">
    <property type="entry name" value="C2 DOMAIN-CONTAINING PROTEIN-RELATED"/>
    <property type="match status" value="1"/>
</dbReference>
<feature type="compositionally biased region" description="Low complexity" evidence="1">
    <location>
        <begin position="583"/>
        <end position="596"/>
    </location>
</feature>
<organism evidence="2 3">
    <name type="scientific">Perkinsus olseni</name>
    <name type="common">Perkinsus atlanticus</name>
    <dbReference type="NCBI Taxonomy" id="32597"/>
    <lineage>
        <taxon>Eukaryota</taxon>
        <taxon>Sar</taxon>
        <taxon>Alveolata</taxon>
        <taxon>Perkinsozoa</taxon>
        <taxon>Perkinsea</taxon>
        <taxon>Perkinsida</taxon>
        <taxon>Perkinsidae</taxon>
        <taxon>Perkinsus</taxon>
    </lineage>
</organism>
<feature type="region of interest" description="Disordered" evidence="1">
    <location>
        <begin position="330"/>
        <end position="374"/>
    </location>
</feature>
<reference evidence="2 3" key="1">
    <citation type="submission" date="2020-04" db="EMBL/GenBank/DDBJ databases">
        <title>Perkinsus olseni comparative genomics.</title>
        <authorList>
            <person name="Bogema D.R."/>
        </authorList>
    </citation>
    <scope>NUCLEOTIDE SEQUENCE [LARGE SCALE GENOMIC DNA]</scope>
    <source>
        <strain evidence="2">00978-12</strain>
    </source>
</reference>
<evidence type="ECO:0000313" key="3">
    <source>
        <dbReference type="Proteomes" id="UP000541610"/>
    </source>
</evidence>
<feature type="compositionally biased region" description="Low complexity" evidence="1">
    <location>
        <begin position="1481"/>
        <end position="1492"/>
    </location>
</feature>
<name>A0A7J6P182_PEROL</name>
<feature type="region of interest" description="Disordered" evidence="1">
    <location>
        <begin position="583"/>
        <end position="602"/>
    </location>
</feature>
<protein>
    <submittedName>
        <fullName evidence="2">Uncharacterized protein</fullName>
    </submittedName>
</protein>
<feature type="compositionally biased region" description="Basic and acidic residues" evidence="1">
    <location>
        <begin position="65"/>
        <end position="91"/>
    </location>
</feature>
<evidence type="ECO:0000313" key="2">
    <source>
        <dbReference type="EMBL" id="KAF4689848.1"/>
    </source>
</evidence>
<dbReference type="Pfam" id="PF04910">
    <property type="entry name" value="Tcf25"/>
    <property type="match status" value="2"/>
</dbReference>
<gene>
    <name evidence="2" type="ORF">FOZ60_001040</name>
</gene>
<dbReference type="PANTHER" id="PTHR35397:SF1">
    <property type="entry name" value="ARMADILLO-LIKE HELICAL DOMAIN-CONTAINING PROTEIN"/>
    <property type="match status" value="1"/>
</dbReference>
<dbReference type="Pfam" id="PF08578">
    <property type="entry name" value="DUF1765"/>
    <property type="match status" value="1"/>
</dbReference>
<dbReference type="InterPro" id="IPR006994">
    <property type="entry name" value="TCF25/Rqc1"/>
</dbReference>
<feature type="compositionally biased region" description="Basic residues" evidence="1">
    <location>
        <begin position="1690"/>
        <end position="1706"/>
    </location>
</feature>
<feature type="region of interest" description="Disordered" evidence="1">
    <location>
        <begin position="467"/>
        <end position="487"/>
    </location>
</feature>
<proteinExistence type="predicted"/>
<evidence type="ECO:0000256" key="1">
    <source>
        <dbReference type="SAM" id="MobiDB-lite"/>
    </source>
</evidence>
<comment type="caution">
    <text evidence="2">The sequence shown here is derived from an EMBL/GenBank/DDBJ whole genome shotgun (WGS) entry which is preliminary data.</text>
</comment>
<feature type="region of interest" description="Disordered" evidence="1">
    <location>
        <begin position="35"/>
        <end position="92"/>
    </location>
</feature>